<evidence type="ECO:0000313" key="3">
    <source>
        <dbReference type="Proteomes" id="UP000429958"/>
    </source>
</evidence>
<proteinExistence type="predicted"/>
<organism evidence="2 3">
    <name type="scientific">Clostridium porci</name>
    <dbReference type="NCBI Taxonomy" id="2605778"/>
    <lineage>
        <taxon>Bacteria</taxon>
        <taxon>Bacillati</taxon>
        <taxon>Bacillota</taxon>
        <taxon>Clostridia</taxon>
        <taxon>Eubacteriales</taxon>
        <taxon>Clostridiaceae</taxon>
        <taxon>Clostridium</taxon>
    </lineage>
</organism>
<reference evidence="2 3" key="1">
    <citation type="submission" date="2019-08" db="EMBL/GenBank/DDBJ databases">
        <title>In-depth cultivation of the pig gut microbiome towards novel bacterial diversity and tailored functional studies.</title>
        <authorList>
            <person name="Wylensek D."/>
            <person name="Hitch T.C.A."/>
            <person name="Clavel T."/>
        </authorList>
    </citation>
    <scope>NUCLEOTIDE SEQUENCE [LARGE SCALE GENOMIC DNA]</scope>
    <source>
        <strain evidence="2 3">WCA-389-WT-23D1</strain>
    </source>
</reference>
<gene>
    <name evidence="2" type="ORF">FYJ39_16060</name>
</gene>
<feature type="domain" description="Guanylate kinase/L-type calcium channel beta subunit" evidence="1">
    <location>
        <begin position="7"/>
        <end position="86"/>
    </location>
</feature>
<name>A0A7X2NNA0_9CLOT</name>
<dbReference type="AlphaFoldDB" id="A0A7X2NNA0"/>
<dbReference type="EMBL" id="VUMD01000017">
    <property type="protein sequence ID" value="MSS38029.1"/>
    <property type="molecule type" value="Genomic_DNA"/>
</dbReference>
<protein>
    <recommendedName>
        <fullName evidence="1">Guanylate kinase/L-type calcium channel beta subunit domain-containing protein</fullName>
    </recommendedName>
</protein>
<evidence type="ECO:0000313" key="2">
    <source>
        <dbReference type="EMBL" id="MSS38029.1"/>
    </source>
</evidence>
<sequence length="132" mass="15267">MKNNFLIALCGRSGAGKTAVTKRLSELFGWTSVESYTTRPKRKEGERGHIFISEEEFNKIPLEKMVAYTVFDGHRYCATTEQVEKTEMYIVDFSGVKTLRERYHGDKKNHRCFSGCGNRHLDCTHETAWRLP</sequence>
<evidence type="ECO:0000259" key="1">
    <source>
        <dbReference type="Pfam" id="PF00625"/>
    </source>
</evidence>
<dbReference type="Proteomes" id="UP000429958">
    <property type="component" value="Unassembled WGS sequence"/>
</dbReference>
<dbReference type="Gene3D" id="3.40.50.300">
    <property type="entry name" value="P-loop containing nucleotide triphosphate hydrolases"/>
    <property type="match status" value="1"/>
</dbReference>
<dbReference type="SUPFAM" id="SSF52540">
    <property type="entry name" value="P-loop containing nucleoside triphosphate hydrolases"/>
    <property type="match status" value="1"/>
</dbReference>
<comment type="caution">
    <text evidence="2">The sequence shown here is derived from an EMBL/GenBank/DDBJ whole genome shotgun (WGS) entry which is preliminary data.</text>
</comment>
<accession>A0A7X2NNA0</accession>
<keyword evidence="3" id="KW-1185">Reference proteome</keyword>
<dbReference type="InterPro" id="IPR008145">
    <property type="entry name" value="GK/Ca_channel_bsu"/>
</dbReference>
<dbReference type="Pfam" id="PF00625">
    <property type="entry name" value="Guanylate_kin"/>
    <property type="match status" value="1"/>
</dbReference>
<dbReference type="RefSeq" id="WP_154473474.1">
    <property type="nucleotide sequence ID" value="NZ_VUMD01000017.1"/>
</dbReference>
<dbReference type="InterPro" id="IPR027417">
    <property type="entry name" value="P-loop_NTPase"/>
</dbReference>